<evidence type="ECO:0000256" key="4">
    <source>
        <dbReference type="ARBA" id="ARBA00022597"/>
    </source>
</evidence>
<feature type="transmembrane region" description="Helical" evidence="12">
    <location>
        <begin position="119"/>
        <end position="142"/>
    </location>
</feature>
<keyword evidence="16" id="KW-1185">Reference proteome</keyword>
<keyword evidence="10 12" id="KW-0472">Membrane</keyword>
<feature type="domain" description="PTS EIIB type-1" evidence="13">
    <location>
        <begin position="4"/>
        <end position="86"/>
    </location>
</feature>
<dbReference type="PANTHER" id="PTHR30175">
    <property type="entry name" value="PHOSPHOTRANSFERASE SYSTEM TRANSPORT PROTEIN"/>
    <property type="match status" value="1"/>
</dbReference>
<dbReference type="InterPro" id="IPR013013">
    <property type="entry name" value="PTS_EIIC_1"/>
</dbReference>
<dbReference type="EMBL" id="RXNT01000001">
    <property type="protein sequence ID" value="RTR36348.1"/>
    <property type="molecule type" value="Genomic_DNA"/>
</dbReference>
<dbReference type="FunFam" id="3.30.1360.60:FF:000001">
    <property type="entry name" value="PTS system glucose-specific IIBC component PtsG"/>
    <property type="match status" value="1"/>
</dbReference>
<dbReference type="InterPro" id="IPR018113">
    <property type="entry name" value="PTrfase_EIIB_Cys"/>
</dbReference>
<dbReference type="OrthoDB" id="9769191at2"/>
<dbReference type="PROSITE" id="PS01035">
    <property type="entry name" value="PTS_EIIB_TYPE_1_CYS"/>
    <property type="match status" value="1"/>
</dbReference>
<feature type="active site" description="Phosphocysteine intermediate; for EIIB activity" evidence="11">
    <location>
        <position position="26"/>
    </location>
</feature>
<dbReference type="GO" id="GO:0016301">
    <property type="term" value="F:kinase activity"/>
    <property type="evidence" value="ECO:0007669"/>
    <property type="project" value="UniProtKB-KW"/>
</dbReference>
<evidence type="ECO:0000313" key="15">
    <source>
        <dbReference type="EMBL" id="RTR36348.1"/>
    </source>
</evidence>
<keyword evidence="3" id="KW-1003">Cell membrane</keyword>
<dbReference type="AlphaFoldDB" id="A0A3S0KR24"/>
<keyword evidence="8" id="KW-0418">Kinase</keyword>
<evidence type="ECO:0000256" key="8">
    <source>
        <dbReference type="ARBA" id="ARBA00022777"/>
    </source>
</evidence>
<dbReference type="InterPro" id="IPR036878">
    <property type="entry name" value="Glu_permease_IIB"/>
</dbReference>
<dbReference type="Pfam" id="PF00367">
    <property type="entry name" value="PTS_EIIB"/>
    <property type="match status" value="1"/>
</dbReference>
<dbReference type="Proteomes" id="UP000271374">
    <property type="component" value="Unassembled WGS sequence"/>
</dbReference>
<reference evidence="15 16" key="1">
    <citation type="submission" date="2018-12" db="EMBL/GenBank/DDBJ databases">
        <title>Bacillus yapensis draft genome sequence.</title>
        <authorList>
            <person name="Yu L."/>
            <person name="Xu X."/>
            <person name="Tang X."/>
        </authorList>
    </citation>
    <scope>NUCLEOTIDE SEQUENCE [LARGE SCALE GENOMIC DNA]</scope>
    <source>
        <strain evidence="15 16">XXST-01</strain>
    </source>
</reference>
<keyword evidence="4" id="KW-0762">Sugar transport</keyword>
<dbReference type="GO" id="GO:0009401">
    <property type="term" value="P:phosphoenolpyruvate-dependent sugar phosphotransferase system"/>
    <property type="evidence" value="ECO:0007669"/>
    <property type="project" value="UniProtKB-KW"/>
</dbReference>
<keyword evidence="6" id="KW-0598">Phosphotransferase system</keyword>
<feature type="transmembrane region" description="Helical" evidence="12">
    <location>
        <begin position="357"/>
        <end position="377"/>
    </location>
</feature>
<dbReference type="PROSITE" id="PS51103">
    <property type="entry name" value="PTS_EIIC_TYPE_1"/>
    <property type="match status" value="1"/>
</dbReference>
<protein>
    <submittedName>
        <fullName evidence="15">Protein-N(Pi)-phosphohistidine--sugar phosphotransferase</fullName>
    </submittedName>
</protein>
<dbReference type="InterPro" id="IPR003352">
    <property type="entry name" value="PTS_EIIC"/>
</dbReference>
<evidence type="ECO:0000256" key="1">
    <source>
        <dbReference type="ARBA" id="ARBA00004651"/>
    </source>
</evidence>
<dbReference type="SUPFAM" id="SSF55604">
    <property type="entry name" value="Glucose permease domain IIB"/>
    <property type="match status" value="1"/>
</dbReference>
<dbReference type="PANTHER" id="PTHR30175:SF1">
    <property type="entry name" value="PTS SYSTEM ARBUTIN-, CELLOBIOSE-, AND SALICIN-SPECIFIC EIIBC COMPONENT-RELATED"/>
    <property type="match status" value="1"/>
</dbReference>
<keyword evidence="9 12" id="KW-1133">Transmembrane helix</keyword>
<evidence type="ECO:0000256" key="12">
    <source>
        <dbReference type="SAM" id="Phobius"/>
    </source>
</evidence>
<evidence type="ECO:0000259" key="13">
    <source>
        <dbReference type="PROSITE" id="PS51098"/>
    </source>
</evidence>
<organism evidence="15 16">
    <name type="scientific">Bacillus yapensis</name>
    <dbReference type="NCBI Taxonomy" id="2492960"/>
    <lineage>
        <taxon>Bacteria</taxon>
        <taxon>Bacillati</taxon>
        <taxon>Bacillota</taxon>
        <taxon>Bacilli</taxon>
        <taxon>Bacillales</taxon>
        <taxon>Bacillaceae</taxon>
        <taxon>Bacillus</taxon>
    </lineage>
</organism>
<comment type="caution">
    <text evidence="15">The sequence shown here is derived from an EMBL/GenBank/DDBJ whole genome shotgun (WGS) entry which is preliminary data.</text>
</comment>
<feature type="domain" description="PTS EIIC type-1" evidence="14">
    <location>
        <begin position="123"/>
        <end position="461"/>
    </location>
</feature>
<comment type="subcellular location">
    <subcellularLocation>
        <location evidence="1">Cell membrane</location>
        <topology evidence="1">Multi-pass membrane protein</topology>
    </subcellularLocation>
</comment>
<dbReference type="GO" id="GO:0008982">
    <property type="term" value="F:protein-N(PI)-phosphohistidine-sugar phosphotransferase activity"/>
    <property type="evidence" value="ECO:0007669"/>
    <property type="project" value="InterPro"/>
</dbReference>
<feature type="transmembrane region" description="Helical" evidence="12">
    <location>
        <begin position="205"/>
        <end position="230"/>
    </location>
</feature>
<evidence type="ECO:0000313" key="16">
    <source>
        <dbReference type="Proteomes" id="UP000271374"/>
    </source>
</evidence>
<dbReference type="RefSeq" id="WP_126405609.1">
    <property type="nucleotide sequence ID" value="NZ_RXNT01000001.1"/>
</dbReference>
<evidence type="ECO:0000256" key="7">
    <source>
        <dbReference type="ARBA" id="ARBA00022692"/>
    </source>
</evidence>
<evidence type="ECO:0000256" key="6">
    <source>
        <dbReference type="ARBA" id="ARBA00022683"/>
    </source>
</evidence>
<evidence type="ECO:0000259" key="14">
    <source>
        <dbReference type="PROSITE" id="PS51103"/>
    </source>
</evidence>
<evidence type="ECO:0000256" key="10">
    <source>
        <dbReference type="ARBA" id="ARBA00023136"/>
    </source>
</evidence>
<proteinExistence type="predicted"/>
<accession>A0A3S0KR24</accession>
<evidence type="ECO:0000256" key="5">
    <source>
        <dbReference type="ARBA" id="ARBA00022679"/>
    </source>
</evidence>
<feature type="transmembrane region" description="Helical" evidence="12">
    <location>
        <begin position="384"/>
        <end position="409"/>
    </location>
</feature>
<dbReference type="CDD" id="cd00212">
    <property type="entry name" value="PTS_IIB_glc"/>
    <property type="match status" value="1"/>
</dbReference>
<dbReference type="InterPro" id="IPR050558">
    <property type="entry name" value="PTS_Sugar-Specific_Components"/>
</dbReference>
<feature type="transmembrane region" description="Helical" evidence="12">
    <location>
        <begin position="326"/>
        <end position="345"/>
    </location>
</feature>
<gene>
    <name evidence="15" type="ORF">EKG37_01970</name>
</gene>
<name>A0A3S0KR24_9BACI</name>
<dbReference type="InterPro" id="IPR001996">
    <property type="entry name" value="PTS_IIB_1"/>
</dbReference>
<feature type="transmembrane region" description="Helical" evidence="12">
    <location>
        <begin position="148"/>
        <end position="168"/>
    </location>
</feature>
<dbReference type="PROSITE" id="PS51098">
    <property type="entry name" value="PTS_EIIB_TYPE_1"/>
    <property type="match status" value="1"/>
</dbReference>
<keyword evidence="2" id="KW-0813">Transport</keyword>
<dbReference type="GO" id="GO:0090589">
    <property type="term" value="F:protein-phosphocysteine-trehalose phosphotransferase system transporter activity"/>
    <property type="evidence" value="ECO:0007669"/>
    <property type="project" value="TreeGrafter"/>
</dbReference>
<keyword evidence="5 15" id="KW-0808">Transferase</keyword>
<evidence type="ECO:0000256" key="2">
    <source>
        <dbReference type="ARBA" id="ARBA00022448"/>
    </source>
</evidence>
<evidence type="ECO:0000256" key="11">
    <source>
        <dbReference type="PROSITE-ProRule" id="PRU00421"/>
    </source>
</evidence>
<dbReference type="Gene3D" id="3.30.1360.60">
    <property type="entry name" value="Glucose permease domain IIB"/>
    <property type="match status" value="1"/>
</dbReference>
<dbReference type="GO" id="GO:0015771">
    <property type="term" value="P:trehalose transport"/>
    <property type="evidence" value="ECO:0007669"/>
    <property type="project" value="TreeGrafter"/>
</dbReference>
<feature type="transmembrane region" description="Helical" evidence="12">
    <location>
        <begin position="251"/>
        <end position="284"/>
    </location>
</feature>
<keyword evidence="7 12" id="KW-0812">Transmembrane</keyword>
<dbReference type="GO" id="GO:0005886">
    <property type="term" value="C:plasma membrane"/>
    <property type="evidence" value="ECO:0007669"/>
    <property type="project" value="UniProtKB-SubCell"/>
</dbReference>
<feature type="transmembrane region" description="Helical" evidence="12">
    <location>
        <begin position="429"/>
        <end position="452"/>
    </location>
</feature>
<feature type="transmembrane region" description="Helical" evidence="12">
    <location>
        <begin position="180"/>
        <end position="199"/>
    </location>
</feature>
<feature type="transmembrane region" description="Helical" evidence="12">
    <location>
        <begin position="290"/>
        <end position="314"/>
    </location>
</feature>
<dbReference type="Pfam" id="PF02378">
    <property type="entry name" value="PTS_EIIC"/>
    <property type="match status" value="1"/>
</dbReference>
<sequence>MNHHELAQQIVDRVGGPTNVIKVIHCITRLRFFLKDETIADTEAINELKGVMSVVKSGGQYQVVIGSQVGAVYSEVIEILGEKFTGEETSAKEEVQVTEKKKNVFNRFLETLTGTITPVIGPLAAAGILKGILALLTIFKLITAESGAYLLLNALADALFYFFPILLGFSAGKKLKTKPYIPAIIGAALVHPTVVAQIANVDLDFFGIPVVLMNYASSVFPVLVAAWLCSYVEKWLNKKLPSATQLILTPLFTMIVVGVLTFLLIGPVITFLSGQLATVVFWIYNLSPMITGFILGGFWQILVIFGLHWGMLPISIGNFMANGHDPLLAILAVSIFCQLGAALGMLIKTKDPIQKEIAAGATISAMFGVTEPTLYGICLKFKRVLWFSILGGGIGGAIMGAMNAEAYGVAGGVFSLFGGINPAGIDHSFYAMLISFVVAVFGTAALVFIFGYEKRKKKGEM</sequence>
<evidence type="ECO:0000256" key="9">
    <source>
        <dbReference type="ARBA" id="ARBA00022989"/>
    </source>
</evidence>
<evidence type="ECO:0000256" key="3">
    <source>
        <dbReference type="ARBA" id="ARBA00022475"/>
    </source>
</evidence>